<reference evidence="1 2" key="1">
    <citation type="submission" date="2020-04" db="EMBL/GenBank/DDBJ databases">
        <authorList>
            <person name="Alioto T."/>
            <person name="Alioto T."/>
            <person name="Gomez Garrido J."/>
        </authorList>
    </citation>
    <scope>NUCLEOTIDE SEQUENCE [LARGE SCALE GENOMIC DNA]</scope>
</reference>
<gene>
    <name evidence="1" type="ORF">CLODIP_2_CD10925</name>
</gene>
<protein>
    <submittedName>
        <fullName evidence="1">Uncharacterized protein</fullName>
    </submittedName>
</protein>
<keyword evidence="2" id="KW-1185">Reference proteome</keyword>
<comment type="caution">
    <text evidence="1">The sequence shown here is derived from an EMBL/GenBank/DDBJ whole genome shotgun (WGS) entry which is preliminary data.</text>
</comment>
<dbReference type="EMBL" id="CADEPI010000070">
    <property type="protein sequence ID" value="CAB3372256.1"/>
    <property type="molecule type" value="Genomic_DNA"/>
</dbReference>
<sequence length="162" mass="18112">MEENSGGWRAVLTTRGVDRFQGRGRLMRTPSNLHAEPPGVHFESTTFYQKNYPGHEIKEDSVQKPVKRADMLGLSDKKVDGVSIYAQDYPKYPGAASAQLRPNKTNLHPLSGQAVSETSYSREFVGFDGAYSDRTELIRKRDNLHPSDAKLEGHSVTASDFR</sequence>
<dbReference type="AlphaFoldDB" id="A0A8S1D378"/>
<accession>A0A8S1D378</accession>
<organism evidence="1 2">
    <name type="scientific">Cloeon dipterum</name>
    <dbReference type="NCBI Taxonomy" id="197152"/>
    <lineage>
        <taxon>Eukaryota</taxon>
        <taxon>Metazoa</taxon>
        <taxon>Ecdysozoa</taxon>
        <taxon>Arthropoda</taxon>
        <taxon>Hexapoda</taxon>
        <taxon>Insecta</taxon>
        <taxon>Pterygota</taxon>
        <taxon>Palaeoptera</taxon>
        <taxon>Ephemeroptera</taxon>
        <taxon>Pisciforma</taxon>
        <taxon>Baetidae</taxon>
        <taxon>Cloeon</taxon>
    </lineage>
</organism>
<evidence type="ECO:0000313" key="1">
    <source>
        <dbReference type="EMBL" id="CAB3372256.1"/>
    </source>
</evidence>
<name>A0A8S1D378_9INSE</name>
<proteinExistence type="predicted"/>
<evidence type="ECO:0000313" key="2">
    <source>
        <dbReference type="Proteomes" id="UP000494165"/>
    </source>
</evidence>
<dbReference type="Proteomes" id="UP000494165">
    <property type="component" value="Unassembled WGS sequence"/>
</dbReference>